<keyword evidence="7" id="KW-1185">Reference proteome</keyword>
<dbReference type="Proteomes" id="UP000515203">
    <property type="component" value="Unplaced"/>
</dbReference>
<dbReference type="Gene3D" id="1.20.5.500">
    <property type="entry name" value="Single helix bin"/>
    <property type="match status" value="1"/>
</dbReference>
<dbReference type="SMART" id="SM01391">
    <property type="entry name" value="Filament"/>
    <property type="match status" value="1"/>
</dbReference>
<dbReference type="PROSITE" id="PS51842">
    <property type="entry name" value="IF_ROD_2"/>
    <property type="match status" value="1"/>
</dbReference>
<feature type="coiled-coil region" evidence="4">
    <location>
        <begin position="76"/>
        <end position="110"/>
    </location>
</feature>
<dbReference type="PANTHER" id="PTHR23239">
    <property type="entry name" value="INTERMEDIATE FILAMENT"/>
    <property type="match status" value="1"/>
</dbReference>
<dbReference type="GO" id="GO:0005198">
    <property type="term" value="F:structural molecule activity"/>
    <property type="evidence" value="ECO:0007669"/>
    <property type="project" value="InterPro"/>
</dbReference>
<evidence type="ECO:0000259" key="6">
    <source>
        <dbReference type="PROSITE" id="PS51842"/>
    </source>
</evidence>
<protein>
    <submittedName>
        <fullName evidence="8">Keratin, type I cytoskeletal 23</fullName>
    </submittedName>
</protein>
<dbReference type="PROSITE" id="PS00226">
    <property type="entry name" value="IF_ROD_1"/>
    <property type="match status" value="1"/>
</dbReference>
<evidence type="ECO:0000313" key="7">
    <source>
        <dbReference type="Proteomes" id="UP000515203"/>
    </source>
</evidence>
<dbReference type="Gene3D" id="1.20.5.1160">
    <property type="entry name" value="Vasodilator-stimulated phosphoprotein"/>
    <property type="match status" value="1"/>
</dbReference>
<dbReference type="InterPro" id="IPR002957">
    <property type="entry name" value="Keratin_I"/>
</dbReference>
<dbReference type="InterPro" id="IPR018039">
    <property type="entry name" value="IF_conserved"/>
</dbReference>
<feature type="compositionally biased region" description="Polar residues" evidence="5">
    <location>
        <begin position="1"/>
        <end position="11"/>
    </location>
</feature>
<sequence length="422" mass="47372">MNSNCSFSQSHSASLHGTGGGRGRPGSSPRARSVHGGAGGVHVSLSFSKPSCLPMGGAWTSQKGGPLLGRTGKETMQNLNNRLASYLDKVRALEAANQKLESRILQWHQDRDSGSKKDYSQYEESISHLQEQIVDGKVANAHILVLIDNARMAVDDFNLKYENERSLKKDLEIEVEALRKTLDDLTIVTTDLEQEVEGMRKELILMKKQHEQELEGQSMPNDFKVSVKVDATPGGDLLKVLEDMRQEYEVIMKKQHQDLDAWFRERAAAVSQEVAIPAAVQGHQGDAHELKRTFQALEIDLQAQHSRKSALENMLLETQSRYSCRLRDMQQIISHHEEELLQLRHDLERQSNEYKVLLGIKMHLEKEINTYRQLLEGDGTGAMEEAKSSTKVPAAPKIKAIMQESVNGRVVLSQVNEIQKHA</sequence>
<dbReference type="InterPro" id="IPR039008">
    <property type="entry name" value="IF_rod_dom"/>
</dbReference>
<dbReference type="FunCoup" id="A0A6P3F7N6">
    <property type="interactions" value="113"/>
</dbReference>
<dbReference type="GO" id="GO:0045109">
    <property type="term" value="P:intermediate filament organization"/>
    <property type="evidence" value="ECO:0007669"/>
    <property type="project" value="TreeGrafter"/>
</dbReference>
<evidence type="ECO:0000256" key="3">
    <source>
        <dbReference type="RuleBase" id="RU000685"/>
    </source>
</evidence>
<dbReference type="AlphaFoldDB" id="A0A6P3F7N6"/>
<accession>A0A6P3F7N6</accession>
<name>A0A6P3F7N6_OCTDE</name>
<evidence type="ECO:0000313" key="8">
    <source>
        <dbReference type="RefSeq" id="XP_004633793.1"/>
    </source>
</evidence>
<feature type="domain" description="IF rod" evidence="6">
    <location>
        <begin position="72"/>
        <end position="382"/>
    </location>
</feature>
<dbReference type="GO" id="GO:0030855">
    <property type="term" value="P:epithelial cell differentiation"/>
    <property type="evidence" value="ECO:0007669"/>
    <property type="project" value="TreeGrafter"/>
</dbReference>
<dbReference type="InParanoid" id="A0A6P3F7N6"/>
<dbReference type="OrthoDB" id="2441647at2759"/>
<keyword evidence="1 3" id="KW-0403">Intermediate filament</keyword>
<evidence type="ECO:0000256" key="2">
    <source>
        <dbReference type="ARBA" id="ARBA00023054"/>
    </source>
</evidence>
<dbReference type="GeneID" id="101562864"/>
<evidence type="ECO:0000256" key="1">
    <source>
        <dbReference type="ARBA" id="ARBA00022754"/>
    </source>
</evidence>
<feature type="region of interest" description="Disordered" evidence="5">
    <location>
        <begin position="1"/>
        <end position="38"/>
    </location>
</feature>
<dbReference type="Gene3D" id="1.20.5.170">
    <property type="match status" value="1"/>
</dbReference>
<dbReference type="CTD" id="25984"/>
<evidence type="ECO:0000256" key="5">
    <source>
        <dbReference type="SAM" id="MobiDB-lite"/>
    </source>
</evidence>
<reference evidence="8" key="1">
    <citation type="submission" date="2025-08" db="UniProtKB">
        <authorList>
            <consortium name="RefSeq"/>
        </authorList>
    </citation>
    <scope>IDENTIFICATION</scope>
</reference>
<gene>
    <name evidence="8" type="primary">Krt23</name>
</gene>
<feature type="coiled-coil region" evidence="4">
    <location>
        <begin position="326"/>
        <end position="353"/>
    </location>
</feature>
<comment type="similarity">
    <text evidence="3">Belongs to the intermediate filament family.</text>
</comment>
<feature type="coiled-coil region" evidence="4">
    <location>
        <begin position="154"/>
        <end position="209"/>
    </location>
</feature>
<keyword evidence="2 4" id="KW-0175">Coiled coil</keyword>
<dbReference type="PANTHER" id="PTHR23239:SF44">
    <property type="entry name" value="KERATIN, TYPE I CYTOSKELETAL 23"/>
    <property type="match status" value="1"/>
</dbReference>
<dbReference type="OMA" id="SCILEWH"/>
<dbReference type="GO" id="GO:0005882">
    <property type="term" value="C:intermediate filament"/>
    <property type="evidence" value="ECO:0007669"/>
    <property type="project" value="UniProtKB-KW"/>
</dbReference>
<evidence type="ECO:0000256" key="4">
    <source>
        <dbReference type="SAM" id="Coils"/>
    </source>
</evidence>
<dbReference type="Pfam" id="PF00038">
    <property type="entry name" value="Filament"/>
    <property type="match status" value="1"/>
</dbReference>
<dbReference type="SUPFAM" id="SSF64593">
    <property type="entry name" value="Intermediate filament protein, coiled coil region"/>
    <property type="match status" value="2"/>
</dbReference>
<proteinExistence type="inferred from homology"/>
<dbReference type="PRINTS" id="PR01248">
    <property type="entry name" value="TYPE1KERATIN"/>
</dbReference>
<dbReference type="RefSeq" id="XP_004633793.1">
    <property type="nucleotide sequence ID" value="XM_004633736.2"/>
</dbReference>
<feature type="compositionally biased region" description="Low complexity" evidence="5">
    <location>
        <begin position="25"/>
        <end position="35"/>
    </location>
</feature>
<dbReference type="FunFam" id="1.20.5.170:FF:000002">
    <property type="entry name" value="Type I keratin KA11"/>
    <property type="match status" value="1"/>
</dbReference>
<organism evidence="7 8">
    <name type="scientific">Octodon degus</name>
    <name type="common">Degu</name>
    <name type="synonym">Sciurus degus</name>
    <dbReference type="NCBI Taxonomy" id="10160"/>
    <lineage>
        <taxon>Eukaryota</taxon>
        <taxon>Metazoa</taxon>
        <taxon>Chordata</taxon>
        <taxon>Craniata</taxon>
        <taxon>Vertebrata</taxon>
        <taxon>Euteleostomi</taxon>
        <taxon>Mammalia</taxon>
        <taxon>Eutheria</taxon>
        <taxon>Euarchontoglires</taxon>
        <taxon>Glires</taxon>
        <taxon>Rodentia</taxon>
        <taxon>Hystricomorpha</taxon>
        <taxon>Octodontidae</taxon>
        <taxon>Octodon</taxon>
    </lineage>
</organism>